<dbReference type="Proteomes" id="UP000008710">
    <property type="component" value="Chromosome"/>
</dbReference>
<dbReference type="HOGENOM" id="CLU_1165123_0_0_11"/>
<dbReference type="eggNOG" id="ENOG50325TI">
    <property type="taxonomic scope" value="Bacteria"/>
</dbReference>
<protein>
    <submittedName>
        <fullName evidence="1">Uncharacterized protein</fullName>
    </submittedName>
</protein>
<dbReference type="AlphaFoldDB" id="Q0SJ12"/>
<evidence type="ECO:0000313" key="2">
    <source>
        <dbReference type="Proteomes" id="UP000008710"/>
    </source>
</evidence>
<proteinExistence type="predicted"/>
<evidence type="ECO:0000313" key="1">
    <source>
        <dbReference type="EMBL" id="ABG92474.1"/>
    </source>
</evidence>
<accession>Q0SJ12</accession>
<reference evidence="2" key="1">
    <citation type="journal article" date="2006" name="Proc. Natl. Acad. Sci. U.S.A.">
        <title>The complete genome of Rhodococcus sp. RHA1 provides insights into a catabolic powerhouse.</title>
        <authorList>
            <person name="McLeod M.P."/>
            <person name="Warren R.L."/>
            <person name="Hsiao W.W.L."/>
            <person name="Araki N."/>
            <person name="Myhre M."/>
            <person name="Fernandes C."/>
            <person name="Miyazawa D."/>
            <person name="Wong W."/>
            <person name="Lillquist A.L."/>
            <person name="Wang D."/>
            <person name="Dosanjh M."/>
            <person name="Hara H."/>
            <person name="Petrescu A."/>
            <person name="Morin R.D."/>
            <person name="Yang G."/>
            <person name="Stott J.M."/>
            <person name="Schein J.E."/>
            <person name="Shin H."/>
            <person name="Smailus D."/>
            <person name="Siddiqui A.S."/>
            <person name="Marra M.A."/>
            <person name="Jones S.J.M."/>
            <person name="Holt R."/>
            <person name="Brinkman F.S.L."/>
            <person name="Miyauchi K."/>
            <person name="Fukuda M."/>
            <person name="Davies J.E."/>
            <person name="Mohn W.W."/>
            <person name="Eltis L.D."/>
        </authorList>
    </citation>
    <scope>NUCLEOTIDE SEQUENCE [LARGE SCALE GENOMIC DNA]</scope>
    <source>
        <strain evidence="2">RHA1</strain>
    </source>
</reference>
<sequence>MWSSDSFCACSATSPRDAVPVSGAQAQQMRPPRVNTTTHAISATLTSYWATTIGSRKVLAAEPMRLAATAIPSLGPHLVSARRLSVATAEVTRRRHLVAVGDIVLIMTARVDISLLLASARIGVGVLLIAAPTVVLPREDAGNGTNALLMRTVGVRDLVLGGGAVLARMRGRRDEFRRWAGAGLASDTGDLLVGICSARLIGRSGAIKAVAVVAPWVATGAADLVRGPHSPDAVPRTS</sequence>
<organism evidence="1 2">
    <name type="scientific">Rhodococcus jostii (strain RHA1)</name>
    <dbReference type="NCBI Taxonomy" id="101510"/>
    <lineage>
        <taxon>Bacteria</taxon>
        <taxon>Bacillati</taxon>
        <taxon>Actinomycetota</taxon>
        <taxon>Actinomycetes</taxon>
        <taxon>Mycobacteriales</taxon>
        <taxon>Nocardiaceae</taxon>
        <taxon>Rhodococcus</taxon>
    </lineage>
</organism>
<dbReference type="EMBL" id="CP000431">
    <property type="protein sequence ID" value="ABG92474.1"/>
    <property type="molecule type" value="Genomic_DNA"/>
</dbReference>
<dbReference type="KEGG" id="rha:RHA1_ro00639"/>
<gene>
    <name evidence="1" type="ordered locus">RHA1_ro00639</name>
</gene>
<name>Q0SJ12_RHOJR</name>